<keyword evidence="2" id="KW-1185">Reference proteome</keyword>
<dbReference type="EMBL" id="JACTAM010000023">
    <property type="protein sequence ID" value="KAI2649603.1"/>
    <property type="molecule type" value="Genomic_DNA"/>
</dbReference>
<reference evidence="1 2" key="1">
    <citation type="submission" date="2022-01" db="EMBL/GenBank/DDBJ databases">
        <title>A high-quality chromosome-level genome assembly of rohu carp, Labeo rohita.</title>
        <authorList>
            <person name="Arick M.A. II"/>
            <person name="Hsu C.-Y."/>
            <person name="Magbanua Z."/>
            <person name="Pechanova O."/>
            <person name="Grover C."/>
            <person name="Miller E."/>
            <person name="Thrash A."/>
            <person name="Ezzel L."/>
            <person name="Alam S."/>
            <person name="Benzie J."/>
            <person name="Hamilton M."/>
            <person name="Karsi A."/>
            <person name="Lawrence M.L."/>
            <person name="Peterson D.G."/>
        </authorList>
    </citation>
    <scope>NUCLEOTIDE SEQUENCE [LARGE SCALE GENOMIC DNA]</scope>
    <source>
        <strain evidence="2">BAU-BD-2019</strain>
        <tissue evidence="1">Blood</tissue>
    </source>
</reference>
<name>A0ABQ8LIU6_LABRO</name>
<dbReference type="InterPro" id="IPR043159">
    <property type="entry name" value="Lectin_gal-bd_sf"/>
</dbReference>
<protein>
    <submittedName>
        <fullName evidence="1">L-rhamnose-binding lectin CSL1</fullName>
    </submittedName>
</protein>
<accession>A0ABQ8LIU6</accession>
<dbReference type="Gene3D" id="2.60.120.740">
    <property type="match status" value="1"/>
</dbReference>
<organism evidence="1 2">
    <name type="scientific">Labeo rohita</name>
    <name type="common">Indian major carp</name>
    <name type="synonym">Cyprinus rohita</name>
    <dbReference type="NCBI Taxonomy" id="84645"/>
    <lineage>
        <taxon>Eukaryota</taxon>
        <taxon>Metazoa</taxon>
        <taxon>Chordata</taxon>
        <taxon>Craniata</taxon>
        <taxon>Vertebrata</taxon>
        <taxon>Euteleostomi</taxon>
        <taxon>Actinopterygii</taxon>
        <taxon>Neopterygii</taxon>
        <taxon>Teleostei</taxon>
        <taxon>Ostariophysi</taxon>
        <taxon>Cypriniformes</taxon>
        <taxon>Cyprinidae</taxon>
        <taxon>Labeoninae</taxon>
        <taxon>Labeonini</taxon>
        <taxon>Labeo</taxon>
    </lineage>
</organism>
<evidence type="ECO:0000313" key="1">
    <source>
        <dbReference type="EMBL" id="KAI2649603.1"/>
    </source>
</evidence>
<sequence>MLFLCQQGIEAKRTVASEGQSVRLHCILGLIKVIIANYGWTDRTTCTYRIPPASTSNRQCFQGKSLHTMSTW</sequence>
<proteinExistence type="predicted"/>
<dbReference type="Proteomes" id="UP000830375">
    <property type="component" value="Unassembled WGS sequence"/>
</dbReference>
<evidence type="ECO:0000313" key="2">
    <source>
        <dbReference type="Proteomes" id="UP000830375"/>
    </source>
</evidence>
<gene>
    <name evidence="1" type="ORF">H4Q32_015580</name>
</gene>
<comment type="caution">
    <text evidence="1">The sequence shown here is derived from an EMBL/GenBank/DDBJ whole genome shotgun (WGS) entry which is preliminary data.</text>
</comment>